<evidence type="ECO:0000256" key="1">
    <source>
        <dbReference type="PROSITE-ProRule" id="PRU00117"/>
    </source>
</evidence>
<organism evidence="4">
    <name type="scientific">Lotus japonicus</name>
    <name type="common">Lotus corniculatus var. japonicus</name>
    <dbReference type="NCBI Taxonomy" id="34305"/>
    <lineage>
        <taxon>Eukaryota</taxon>
        <taxon>Viridiplantae</taxon>
        <taxon>Streptophyta</taxon>
        <taxon>Embryophyta</taxon>
        <taxon>Tracheophyta</taxon>
        <taxon>Spermatophyta</taxon>
        <taxon>Magnoliopsida</taxon>
        <taxon>eudicotyledons</taxon>
        <taxon>Gunneridae</taxon>
        <taxon>Pentapetalae</taxon>
        <taxon>rosids</taxon>
        <taxon>fabids</taxon>
        <taxon>Fabales</taxon>
        <taxon>Fabaceae</taxon>
        <taxon>Papilionoideae</taxon>
        <taxon>50 kb inversion clade</taxon>
        <taxon>NPAAA clade</taxon>
        <taxon>Hologalegina</taxon>
        <taxon>robinioid clade</taxon>
        <taxon>Loteae</taxon>
        <taxon>Lotus</taxon>
    </lineage>
</organism>
<dbReference type="Pfam" id="PF00013">
    <property type="entry name" value="KH_1"/>
    <property type="match status" value="1"/>
</dbReference>
<name>I3SGN9_LOTJA</name>
<accession>I3SGN9</accession>
<dbReference type="InterPro" id="IPR004087">
    <property type="entry name" value="KH_dom"/>
</dbReference>
<dbReference type="GO" id="GO:0003723">
    <property type="term" value="F:RNA binding"/>
    <property type="evidence" value="ECO:0007669"/>
    <property type="project" value="UniProtKB-UniRule"/>
</dbReference>
<feature type="domain" description="K Homology" evidence="3">
    <location>
        <begin position="48"/>
        <end position="118"/>
    </location>
</feature>
<keyword evidence="1" id="KW-0694">RNA-binding</keyword>
<dbReference type="Gene3D" id="3.30.1370.10">
    <property type="entry name" value="K Homology domain, type 1"/>
    <property type="match status" value="1"/>
</dbReference>
<feature type="region of interest" description="Disordered" evidence="2">
    <location>
        <begin position="15"/>
        <end position="39"/>
    </location>
</feature>
<dbReference type="SMART" id="SM00322">
    <property type="entry name" value="KH"/>
    <property type="match status" value="1"/>
</dbReference>
<protein>
    <recommendedName>
        <fullName evidence="3">K Homology domain-containing protein</fullName>
    </recommendedName>
</protein>
<dbReference type="InterPro" id="IPR004088">
    <property type="entry name" value="KH_dom_type_1"/>
</dbReference>
<dbReference type="EMBL" id="BT139636">
    <property type="protein sequence ID" value="AFK39431.1"/>
    <property type="molecule type" value="mRNA"/>
</dbReference>
<dbReference type="InterPro" id="IPR036612">
    <property type="entry name" value="KH_dom_type_1_sf"/>
</dbReference>
<sequence length="123" mass="12922">MENCFPLGRFMRQNAGGHGGSNSENGVLHTDLSENSERGRGNMLATVTNTTVEIVVSEHVFSSVYGEDGGNVDRIRQISGASVTVYDPSAGTSQGKVVISGTPDQTFAAQSLLQAFIQSGQVS</sequence>
<evidence type="ECO:0000313" key="4">
    <source>
        <dbReference type="EMBL" id="AFK39431.1"/>
    </source>
</evidence>
<dbReference type="PROSITE" id="PS50084">
    <property type="entry name" value="KH_TYPE_1"/>
    <property type="match status" value="1"/>
</dbReference>
<evidence type="ECO:0000259" key="3">
    <source>
        <dbReference type="SMART" id="SM00322"/>
    </source>
</evidence>
<dbReference type="SUPFAM" id="SSF54791">
    <property type="entry name" value="Eukaryotic type KH-domain (KH-domain type I)"/>
    <property type="match status" value="1"/>
</dbReference>
<proteinExistence type="evidence at transcript level"/>
<reference evidence="4" key="1">
    <citation type="submission" date="2012-05" db="EMBL/GenBank/DDBJ databases">
        <authorList>
            <person name="Krishnakumar V."/>
            <person name="Cheung F."/>
            <person name="Xiao Y."/>
            <person name="Chan A."/>
            <person name="Moskal W.A."/>
            <person name="Town C.D."/>
        </authorList>
    </citation>
    <scope>NUCLEOTIDE SEQUENCE</scope>
</reference>
<dbReference type="AlphaFoldDB" id="I3SGN9"/>
<evidence type="ECO:0000256" key="2">
    <source>
        <dbReference type="SAM" id="MobiDB-lite"/>
    </source>
</evidence>